<dbReference type="InterPro" id="IPR036909">
    <property type="entry name" value="Cyt_c-like_dom_sf"/>
</dbReference>
<protein>
    <recommendedName>
        <fullName evidence="3">Cytochrome c domain-containing protein</fullName>
    </recommendedName>
</protein>
<keyword evidence="2" id="KW-1185">Reference proteome</keyword>
<dbReference type="GO" id="GO:0020037">
    <property type="term" value="F:heme binding"/>
    <property type="evidence" value="ECO:0007669"/>
    <property type="project" value="InterPro"/>
</dbReference>
<dbReference type="GO" id="GO:0004130">
    <property type="term" value="F:cytochrome-c peroxidase activity"/>
    <property type="evidence" value="ECO:0007669"/>
    <property type="project" value="TreeGrafter"/>
</dbReference>
<dbReference type="PANTHER" id="PTHR30600:SF9">
    <property type="entry name" value="BLR7738 PROTEIN"/>
    <property type="match status" value="1"/>
</dbReference>
<proteinExistence type="predicted"/>
<name>A0A2S6MY09_9HYPH</name>
<dbReference type="EMBL" id="NHSJ01000126">
    <property type="protein sequence ID" value="PPQ27253.1"/>
    <property type="molecule type" value="Genomic_DNA"/>
</dbReference>
<dbReference type="Pfam" id="PF21419">
    <property type="entry name" value="RoxA-like_Cyt-c"/>
    <property type="match status" value="1"/>
</dbReference>
<comment type="caution">
    <text evidence="1">The sequence shown here is derived from an EMBL/GenBank/DDBJ whole genome shotgun (WGS) entry which is preliminary data.</text>
</comment>
<evidence type="ECO:0000313" key="2">
    <source>
        <dbReference type="Proteomes" id="UP000239089"/>
    </source>
</evidence>
<organism evidence="1 2">
    <name type="scientific">Rhodoblastus sphagnicola</name>
    <dbReference type="NCBI Taxonomy" id="333368"/>
    <lineage>
        <taxon>Bacteria</taxon>
        <taxon>Pseudomonadati</taxon>
        <taxon>Pseudomonadota</taxon>
        <taxon>Alphaproteobacteria</taxon>
        <taxon>Hyphomicrobiales</taxon>
        <taxon>Rhodoblastaceae</taxon>
        <taxon>Rhodoblastus</taxon>
    </lineage>
</organism>
<evidence type="ECO:0000313" key="1">
    <source>
        <dbReference type="EMBL" id="PPQ27253.1"/>
    </source>
</evidence>
<dbReference type="NCBIfam" id="NF040606">
    <property type="entry name" value="CytoC_perox"/>
    <property type="match status" value="1"/>
</dbReference>
<dbReference type="AlphaFoldDB" id="A0A2S6MY09"/>
<gene>
    <name evidence="1" type="ORF">CCR94_20710</name>
</gene>
<dbReference type="InterPro" id="IPR047758">
    <property type="entry name" value="CytoC_perox"/>
</dbReference>
<reference evidence="1 2" key="1">
    <citation type="journal article" date="2018" name="Arch. Microbiol.">
        <title>New insights into the metabolic potential of the phototrophic purple bacterium Rhodopila globiformis DSM 161(T) from its draft genome sequence and evidence for a vanadium-dependent nitrogenase.</title>
        <authorList>
            <person name="Imhoff J.F."/>
            <person name="Rahn T."/>
            <person name="Kunzel S."/>
            <person name="Neulinger S.C."/>
        </authorList>
    </citation>
    <scope>NUCLEOTIDE SEQUENCE [LARGE SCALE GENOMIC DNA]</scope>
    <source>
        <strain evidence="1 2">DSM 16996</strain>
    </source>
</reference>
<dbReference type="InterPro" id="IPR051395">
    <property type="entry name" value="Cytochrome_c_Peroxidase/MauG"/>
</dbReference>
<dbReference type="Gene3D" id="1.10.760.10">
    <property type="entry name" value="Cytochrome c-like domain"/>
    <property type="match status" value="1"/>
</dbReference>
<dbReference type="Proteomes" id="UP000239089">
    <property type="component" value="Unassembled WGS sequence"/>
</dbReference>
<dbReference type="SUPFAM" id="SSF46626">
    <property type="entry name" value="Cytochrome c"/>
    <property type="match status" value="1"/>
</dbReference>
<dbReference type="GO" id="GO:0009055">
    <property type="term" value="F:electron transfer activity"/>
    <property type="evidence" value="ECO:0007669"/>
    <property type="project" value="InterPro"/>
</dbReference>
<evidence type="ECO:0008006" key="3">
    <source>
        <dbReference type="Google" id="ProtNLM"/>
    </source>
</evidence>
<dbReference type="PANTHER" id="PTHR30600">
    <property type="entry name" value="CYTOCHROME C PEROXIDASE-RELATED"/>
    <property type="match status" value="1"/>
</dbReference>
<sequence>MTRAARTAAALIAKEAIMSIKKILLGSGAAVALVAASAVAAIEFPDEAVTLISGVAPNWLTPLLPPPLPKAKPVKAAYWLDQNWRLDDRRWFHHAGQGTATFPIPYAWFVALEQPYLSLFRQPGLLRDPDYLQRFGFIPSPKTDASATDLRAAGFGWSSAPQPPEIKPSTSLAWEPAPNDDALPVGFARLAGAKDPISGAAQPDGVGLTCAACHTGHVEYQGVTLRIDGAGAVIDLDKLQSILVQSLLYARYAPGRFDRFATRVLGEGAGDADKTALKQKLEATIADIVAVAMKTGQITHDAGQKATGDGPGRLDALNRIGNQVFFTDLSRPNHPAPNGNFHATDAPVSFPHIWTAPWFLWAQYDSSIEHPLIRNVGEAMGVAAQLNLTGADGLYRSTVKVANVLWVEDLLRGPDPFGAAERPSFGGLAAPQWPQSLFPDDAAWKIDPQKVSRGRRLYAELCSGCHLGPIGDAEFDQAYPDKRFWTSKNWIPVRGGAEQILAPPQIPYQTVGTDEGRALVLKTREVDTPRPLDIAPQRDISERWSCGVDLSGAVSPSGRMPFSLALMATVDNVIRKWMDDNQIAPAVRAAAFGPLKNCPNTGADQPYYRTRPLNGIWATAPYLHNGSVPSLYWLLRPAAERPRKFCIGGGDFDPKTVGFATPEGGSKACTVGETLFEAVDRGGQPIAGNGIGGHSFENGEAKPGAGVIGRALTDAERFDLIEYLKTL</sequence>
<accession>A0A2S6MY09</accession>